<protein>
    <recommendedName>
        <fullName evidence="2">SseB protein N-terminal domain-containing protein</fullName>
    </recommendedName>
</protein>
<dbReference type="InterPro" id="IPR049975">
    <property type="entry name" value="SAV_915-like_dom"/>
</dbReference>
<name>A0A919V9A7_9ACTN</name>
<dbReference type="AlphaFoldDB" id="A0A919V9A7"/>
<feature type="compositionally biased region" description="Basic residues" evidence="1">
    <location>
        <begin position="91"/>
        <end position="101"/>
    </location>
</feature>
<evidence type="ECO:0000259" key="2">
    <source>
        <dbReference type="Pfam" id="PF07179"/>
    </source>
</evidence>
<evidence type="ECO:0000313" key="4">
    <source>
        <dbReference type="Proteomes" id="UP000606172"/>
    </source>
</evidence>
<dbReference type="NCBIfam" id="NF042914">
    <property type="entry name" value="SAV915_dom"/>
    <property type="match status" value="1"/>
</dbReference>
<reference evidence="3" key="1">
    <citation type="submission" date="2021-01" db="EMBL/GenBank/DDBJ databases">
        <title>Whole genome shotgun sequence of Sinosporangium siamense NBRC 109515.</title>
        <authorList>
            <person name="Komaki H."/>
            <person name="Tamura T."/>
        </authorList>
    </citation>
    <scope>NUCLEOTIDE SEQUENCE</scope>
    <source>
        <strain evidence="3">NBRC 109515</strain>
    </source>
</reference>
<dbReference type="EMBL" id="BOOW01000053">
    <property type="protein sequence ID" value="GII97005.1"/>
    <property type="molecule type" value="Genomic_DNA"/>
</dbReference>
<proteinExistence type="predicted"/>
<dbReference type="InterPro" id="IPR009839">
    <property type="entry name" value="SseB_N"/>
</dbReference>
<accession>A0A919V9A7</accession>
<evidence type="ECO:0000313" key="3">
    <source>
        <dbReference type="EMBL" id="GII97005.1"/>
    </source>
</evidence>
<feature type="domain" description="SseB protein N-terminal" evidence="2">
    <location>
        <begin position="9"/>
        <end position="84"/>
    </location>
</feature>
<comment type="caution">
    <text evidence="3">The sequence shown here is derived from an EMBL/GenBank/DDBJ whole genome shotgun (WGS) entry which is preliminary data.</text>
</comment>
<feature type="region of interest" description="Disordered" evidence="1">
    <location>
        <begin position="82"/>
        <end position="122"/>
    </location>
</feature>
<sequence length="122" mass="12536">MHVIVDRVGERLLLVPVRSGGGMLALRYFRTAAGVRTVVGFTSRELLAGVLGASQEFVKLSEQALRGMVGGLDTVGILVDPSGTAEAGAGARRKTSARRSGRGLGRGGTSAPARCVDRSSAA</sequence>
<gene>
    <name evidence="3" type="ORF">Ssi02_72360</name>
</gene>
<dbReference type="Pfam" id="PF07179">
    <property type="entry name" value="SseB"/>
    <property type="match status" value="1"/>
</dbReference>
<organism evidence="3 4">
    <name type="scientific">Sinosporangium siamense</name>
    <dbReference type="NCBI Taxonomy" id="1367973"/>
    <lineage>
        <taxon>Bacteria</taxon>
        <taxon>Bacillati</taxon>
        <taxon>Actinomycetota</taxon>
        <taxon>Actinomycetes</taxon>
        <taxon>Streptosporangiales</taxon>
        <taxon>Streptosporangiaceae</taxon>
        <taxon>Sinosporangium</taxon>
    </lineage>
</organism>
<dbReference type="Proteomes" id="UP000606172">
    <property type="component" value="Unassembled WGS sequence"/>
</dbReference>
<keyword evidence="4" id="KW-1185">Reference proteome</keyword>
<evidence type="ECO:0000256" key="1">
    <source>
        <dbReference type="SAM" id="MobiDB-lite"/>
    </source>
</evidence>